<evidence type="ECO:0000313" key="2">
    <source>
        <dbReference type="Proteomes" id="UP000243488"/>
    </source>
</evidence>
<dbReference type="AlphaFoldDB" id="A0A1V0B6C4"/>
<organism evidence="1 2">
    <name type="scientific">Halopseudomonas phragmitis</name>
    <dbReference type="NCBI Taxonomy" id="1931241"/>
    <lineage>
        <taxon>Bacteria</taxon>
        <taxon>Pseudomonadati</taxon>
        <taxon>Pseudomonadota</taxon>
        <taxon>Gammaproteobacteria</taxon>
        <taxon>Pseudomonadales</taxon>
        <taxon>Pseudomonadaceae</taxon>
        <taxon>Halopseudomonas</taxon>
    </lineage>
</organism>
<evidence type="ECO:0000313" key="1">
    <source>
        <dbReference type="EMBL" id="AQZ95441.1"/>
    </source>
</evidence>
<reference evidence="1 2" key="1">
    <citation type="submission" date="2017-03" db="EMBL/GenBank/DDBJ databases">
        <title>Complete genome sequence of the novel DNRA strain Pseudomonas sp. S-6-2 isolated from Chinese polluted river sediment. Journal of Biotechnology.</title>
        <authorList>
            <person name="Li J."/>
            <person name="Xiang F."/>
            <person name="Wang L."/>
            <person name="Xi L."/>
            <person name="Liu J."/>
        </authorList>
    </citation>
    <scope>NUCLEOTIDE SEQUENCE [LARGE SCALE GENOMIC DNA]</scope>
    <source>
        <strain evidence="1 2">S-6-2</strain>
    </source>
</reference>
<keyword evidence="2" id="KW-1185">Reference proteome</keyword>
<gene>
    <name evidence="1" type="ORF">BVH74_12080</name>
</gene>
<proteinExistence type="predicted"/>
<dbReference type="Proteomes" id="UP000243488">
    <property type="component" value="Chromosome"/>
</dbReference>
<sequence>MTTHTTDYQADMQAAALSFMQRHQAEHLGEGQLLFTRALGYLTTSLRVPQAMAEKLVTRAWGELTSANQPYRLDLEHSSEHTVAIVDPASGMTLAVPVALIAQHLIDTPKRRRLTAVS</sequence>
<dbReference type="EMBL" id="CP020100">
    <property type="protein sequence ID" value="AQZ95441.1"/>
    <property type="molecule type" value="Genomic_DNA"/>
</dbReference>
<protein>
    <submittedName>
        <fullName evidence="1">Uncharacterized protein</fullName>
    </submittedName>
</protein>
<dbReference type="KEGG" id="ppha:BVH74_12080"/>
<accession>A0A1V0B6C4</accession>
<name>A0A1V0B6C4_9GAMM</name>
<dbReference type="STRING" id="1931241.BVH74_12080"/>
<dbReference type="RefSeq" id="WP_080050309.1">
    <property type="nucleotide sequence ID" value="NZ_CP020100.1"/>
</dbReference>